<keyword evidence="7" id="KW-0460">Magnesium</keyword>
<evidence type="ECO:0000313" key="13">
    <source>
        <dbReference type="Proteomes" id="UP001349262"/>
    </source>
</evidence>
<comment type="catalytic activity">
    <reaction evidence="9">
        <text>a 5'-end NAD(+)-phospho-ribonucleoside in mRNA + H2O = a 5'-end phospho-adenosine-phospho-ribonucleoside in mRNA + beta-nicotinamide D-ribonucleotide + 2 H(+)</text>
        <dbReference type="Rhea" id="RHEA:60876"/>
        <dbReference type="Rhea" id="RHEA-COMP:15698"/>
        <dbReference type="Rhea" id="RHEA-COMP:15719"/>
        <dbReference type="ChEBI" id="CHEBI:14649"/>
        <dbReference type="ChEBI" id="CHEBI:15377"/>
        <dbReference type="ChEBI" id="CHEBI:15378"/>
        <dbReference type="ChEBI" id="CHEBI:144029"/>
        <dbReference type="ChEBI" id="CHEBI:144051"/>
    </reaction>
    <physiologicalReaction direction="left-to-right" evidence="9">
        <dbReference type="Rhea" id="RHEA:60877"/>
    </physiologicalReaction>
</comment>
<dbReference type="PANTHER" id="PTHR42904">
    <property type="entry name" value="NUDIX HYDROLASE, NUDC SUBFAMILY"/>
    <property type="match status" value="1"/>
</dbReference>
<dbReference type="PANTHER" id="PTHR42904:SF6">
    <property type="entry name" value="NAD-CAPPED RNA HYDROLASE NUDT12"/>
    <property type="match status" value="1"/>
</dbReference>
<accession>A0ABU7TAK0</accession>
<dbReference type="NCBIfam" id="NF001299">
    <property type="entry name" value="PRK00241.1"/>
    <property type="match status" value="1"/>
</dbReference>
<dbReference type="Gene3D" id="3.90.79.10">
    <property type="entry name" value="Nucleoside Triphosphate Pyrophosphohydrolase"/>
    <property type="match status" value="1"/>
</dbReference>
<dbReference type="InterPro" id="IPR020084">
    <property type="entry name" value="NUDIX_hydrolase_CS"/>
</dbReference>
<evidence type="ECO:0000259" key="11">
    <source>
        <dbReference type="PROSITE" id="PS51462"/>
    </source>
</evidence>
<evidence type="ECO:0000256" key="3">
    <source>
        <dbReference type="ARBA" id="ARBA00009595"/>
    </source>
</evidence>
<comment type="cofactor">
    <cofactor evidence="1">
        <name>Mg(2+)</name>
        <dbReference type="ChEBI" id="CHEBI:18420"/>
    </cofactor>
</comment>
<protein>
    <recommendedName>
        <fullName evidence="4">NAD(+) diphosphatase</fullName>
        <ecNumber evidence="4">3.6.1.22</ecNumber>
    </recommendedName>
</protein>
<dbReference type="Pfam" id="PF09296">
    <property type="entry name" value="NUDIX-like"/>
    <property type="match status" value="1"/>
</dbReference>
<dbReference type="PROSITE" id="PS51462">
    <property type="entry name" value="NUDIX"/>
    <property type="match status" value="1"/>
</dbReference>
<dbReference type="CDD" id="cd03429">
    <property type="entry name" value="NUDIX_NADH_pyrophosphatase_Nudt13"/>
    <property type="match status" value="1"/>
</dbReference>
<comment type="cofactor">
    <cofactor evidence="2">
        <name>Zn(2+)</name>
        <dbReference type="ChEBI" id="CHEBI:29105"/>
    </cofactor>
</comment>
<keyword evidence="13" id="KW-1185">Reference proteome</keyword>
<evidence type="ECO:0000256" key="9">
    <source>
        <dbReference type="ARBA" id="ARBA00023679"/>
    </source>
</evidence>
<dbReference type="PROSITE" id="PS00893">
    <property type="entry name" value="NUDIX_BOX"/>
    <property type="match status" value="1"/>
</dbReference>
<proteinExistence type="inferred from homology"/>
<comment type="similarity">
    <text evidence="3">Belongs to the Nudix hydrolase family. NudC subfamily.</text>
</comment>
<evidence type="ECO:0000256" key="4">
    <source>
        <dbReference type="ARBA" id="ARBA00012381"/>
    </source>
</evidence>
<evidence type="ECO:0000256" key="2">
    <source>
        <dbReference type="ARBA" id="ARBA00001947"/>
    </source>
</evidence>
<dbReference type="EC" id="3.6.1.22" evidence="4"/>
<dbReference type="PRINTS" id="PR00502">
    <property type="entry name" value="NUDIXFAMILY"/>
</dbReference>
<evidence type="ECO:0000256" key="5">
    <source>
        <dbReference type="ARBA" id="ARBA00022723"/>
    </source>
</evidence>
<keyword evidence="8" id="KW-0520">NAD</keyword>
<evidence type="ECO:0000313" key="12">
    <source>
        <dbReference type="EMBL" id="MEE7457646.1"/>
    </source>
</evidence>
<evidence type="ECO:0000256" key="10">
    <source>
        <dbReference type="RuleBase" id="RU003476"/>
    </source>
</evidence>
<dbReference type="Proteomes" id="UP001349262">
    <property type="component" value="Unassembled WGS sequence"/>
</dbReference>
<evidence type="ECO:0000256" key="7">
    <source>
        <dbReference type="ARBA" id="ARBA00022842"/>
    </source>
</evidence>
<organism evidence="12 13">
    <name type="scientific">Methylobacterium radiotolerans</name>
    <dbReference type="NCBI Taxonomy" id="31998"/>
    <lineage>
        <taxon>Bacteria</taxon>
        <taxon>Pseudomonadati</taxon>
        <taxon>Pseudomonadota</taxon>
        <taxon>Alphaproteobacteria</taxon>
        <taxon>Hyphomicrobiales</taxon>
        <taxon>Methylobacteriaceae</taxon>
        <taxon>Methylobacterium</taxon>
    </lineage>
</organism>
<feature type="domain" description="Nudix hydrolase" evidence="11">
    <location>
        <begin position="192"/>
        <end position="318"/>
    </location>
</feature>
<dbReference type="InterPro" id="IPR049734">
    <property type="entry name" value="NudC-like_C"/>
</dbReference>
<evidence type="ECO:0000256" key="1">
    <source>
        <dbReference type="ARBA" id="ARBA00001946"/>
    </source>
</evidence>
<dbReference type="InterPro" id="IPR015376">
    <property type="entry name" value="Znr_NADH_PPase"/>
</dbReference>
<dbReference type="InterPro" id="IPR000086">
    <property type="entry name" value="NUDIX_hydrolase_dom"/>
</dbReference>
<reference evidence="12 13" key="1">
    <citation type="journal article" date="2012" name="Genet. Mol. Biol.">
        <title>Analysis of 16S rRNA and mxaF genes revealing insights into Methylobacterium niche-specific plant association.</title>
        <authorList>
            <person name="Dourado M.N."/>
            <person name="Andreote F.D."/>
            <person name="Dini-Andreote F."/>
            <person name="Conti R."/>
            <person name="Araujo J.M."/>
            <person name="Araujo W.L."/>
        </authorList>
    </citation>
    <scope>NUCLEOTIDE SEQUENCE [LARGE SCALE GENOMIC DNA]</scope>
    <source>
        <strain evidence="12 13">SR1.6/4</strain>
    </source>
</reference>
<dbReference type="EMBL" id="MLBY01000004">
    <property type="protein sequence ID" value="MEE7457646.1"/>
    <property type="molecule type" value="Genomic_DNA"/>
</dbReference>
<dbReference type="InterPro" id="IPR015797">
    <property type="entry name" value="NUDIX_hydrolase-like_dom_sf"/>
</dbReference>
<dbReference type="InterPro" id="IPR015375">
    <property type="entry name" value="NADH_PPase-like_N"/>
</dbReference>
<name>A0ABU7TAK0_9HYPH</name>
<keyword evidence="5" id="KW-0479">Metal-binding</keyword>
<keyword evidence="6 10" id="KW-0378">Hydrolase</keyword>
<evidence type="ECO:0000256" key="6">
    <source>
        <dbReference type="ARBA" id="ARBA00022801"/>
    </source>
</evidence>
<dbReference type="Gene3D" id="3.90.79.20">
    <property type="match status" value="1"/>
</dbReference>
<sequence length="339" mass="35312">MPAPRCSNGPRPCSRPPEDFCVTSSSPGREALAYAASRLVRHSAELGPAPSLAAAGPEARLVLMAGEAMIVRAAPDGGTATALLVPDEAGSAGERAHEIFLGRAEGRPVFAAAVAAEAAEAFPAPAYRALDLRALAAEGAVEREEQGLLATAKSLLAWHARNGFCANCGHPTVIGAGGFRRECGSCGLHHFPRTDPVAIMLVRRGESCLLGRGRHFKPGMYSCLAGFIEPGETVEDAVRRETREETGIAVGAVAYHASQPWPFPASLMIGCVADALSEAIRTDPDELEDARWFTRAEVAAMIAGAHAEGLTVPPATAIAHLLMRGWVEGALDSAAAPNA</sequence>
<evidence type="ECO:0000256" key="8">
    <source>
        <dbReference type="ARBA" id="ARBA00023027"/>
    </source>
</evidence>
<dbReference type="InterPro" id="IPR020476">
    <property type="entry name" value="Nudix_hydrolase"/>
</dbReference>
<comment type="caution">
    <text evidence="12">The sequence shown here is derived from an EMBL/GenBank/DDBJ whole genome shotgun (WGS) entry which is preliminary data.</text>
</comment>
<dbReference type="SUPFAM" id="SSF55811">
    <property type="entry name" value="Nudix"/>
    <property type="match status" value="1"/>
</dbReference>
<gene>
    <name evidence="12" type="ORF">MRSR164_12940</name>
</gene>
<dbReference type="Pfam" id="PF00293">
    <property type="entry name" value="NUDIX"/>
    <property type="match status" value="1"/>
</dbReference>
<dbReference type="Pfam" id="PF09297">
    <property type="entry name" value="Zn_ribbon_NUD"/>
    <property type="match status" value="1"/>
</dbReference>
<dbReference type="InterPro" id="IPR050241">
    <property type="entry name" value="NAD-cap_RNA_hydrolase_NudC"/>
</dbReference>